<evidence type="ECO:0008006" key="4">
    <source>
        <dbReference type="Google" id="ProtNLM"/>
    </source>
</evidence>
<proteinExistence type="predicted"/>
<protein>
    <recommendedName>
        <fullName evidence="4">DUF3379 domain-containing protein</fullName>
    </recommendedName>
</protein>
<evidence type="ECO:0000256" key="1">
    <source>
        <dbReference type="SAM" id="Phobius"/>
    </source>
</evidence>
<reference evidence="2" key="2">
    <citation type="submission" date="2023-06" db="EMBL/GenBank/DDBJ databases">
        <authorList>
            <person name="Lucena T."/>
            <person name="Sun Q."/>
        </authorList>
    </citation>
    <scope>NUCLEOTIDE SEQUENCE</scope>
    <source>
        <strain evidence="2">CECT 8869</strain>
    </source>
</reference>
<dbReference type="Proteomes" id="UP001168579">
    <property type="component" value="Unassembled WGS sequence"/>
</dbReference>
<accession>A0ABT8RMC4</accession>
<reference evidence="2" key="1">
    <citation type="journal article" date="2014" name="Int. J. Syst. Evol. Microbiol.">
        <title>Complete genome of a new Firmicutes species belonging to the dominant human colonic microbiota ('Ruminococcus bicirculans') reveals two chromosomes and a selective capacity to utilize plant glucans.</title>
        <authorList>
            <consortium name="NISC Comparative Sequencing Program"/>
            <person name="Wegmann U."/>
            <person name="Louis P."/>
            <person name="Goesmann A."/>
            <person name="Henrissat B."/>
            <person name="Duncan S.H."/>
            <person name="Flint H.J."/>
        </authorList>
    </citation>
    <scope>NUCLEOTIDE SEQUENCE</scope>
    <source>
        <strain evidence="2">CECT 8869</strain>
    </source>
</reference>
<gene>
    <name evidence="2" type="ORF">Q2T41_03550</name>
</gene>
<keyword evidence="1" id="KW-0472">Membrane</keyword>
<comment type="caution">
    <text evidence="2">The sequence shown here is derived from an EMBL/GenBank/DDBJ whole genome shotgun (WGS) entry which is preliminary data.</text>
</comment>
<evidence type="ECO:0000313" key="3">
    <source>
        <dbReference type="Proteomes" id="UP001168579"/>
    </source>
</evidence>
<feature type="transmembrane region" description="Helical" evidence="1">
    <location>
        <begin position="51"/>
        <end position="72"/>
    </location>
</feature>
<evidence type="ECO:0000313" key="2">
    <source>
        <dbReference type="EMBL" id="MDO1511738.1"/>
    </source>
</evidence>
<organism evidence="2 3">
    <name type="scientific">Maribacter confluentis</name>
    <dbReference type="NCBI Taxonomy" id="1656093"/>
    <lineage>
        <taxon>Bacteria</taxon>
        <taxon>Pseudomonadati</taxon>
        <taxon>Bacteroidota</taxon>
        <taxon>Flavobacteriia</taxon>
        <taxon>Flavobacteriales</taxon>
        <taxon>Flavobacteriaceae</taxon>
        <taxon>Maribacter</taxon>
    </lineage>
</organism>
<keyword evidence="1" id="KW-1133">Transmembrane helix</keyword>
<keyword evidence="1" id="KW-0812">Transmembrane</keyword>
<keyword evidence="3" id="KW-1185">Reference proteome</keyword>
<sequence>MKNDNIDDLFKKLQGNFDTEEPKDGHQLRFLEKLNAVNGKKTITTKKNSSWLSWASMAAAIALLVTVGIFQVGNYNTKEEKVAQISPEVSKTQFYFANLIEEQVKELNSEKSPETEKIINDTMLQLQKLQQDYTKMEQDLLNGGNSKLILSAMITNFQTRIELLKEVMSQIENIKSIKNTHDANYTI</sequence>
<name>A0ABT8RMC4_9FLAO</name>
<dbReference type="EMBL" id="JAUKUC010000001">
    <property type="protein sequence ID" value="MDO1511738.1"/>
    <property type="molecule type" value="Genomic_DNA"/>
</dbReference>
<dbReference type="RefSeq" id="WP_304434974.1">
    <property type="nucleotide sequence ID" value="NZ_JAUKUC010000001.1"/>
</dbReference>